<reference evidence="14" key="1">
    <citation type="submission" date="2021-01" db="EMBL/GenBank/DDBJ databases">
        <authorList>
            <person name="Corre E."/>
            <person name="Pelletier E."/>
            <person name="Niang G."/>
            <person name="Scheremetjew M."/>
            <person name="Finn R."/>
            <person name="Kale V."/>
            <person name="Holt S."/>
            <person name="Cochrane G."/>
            <person name="Meng A."/>
            <person name="Brown T."/>
            <person name="Cohen L."/>
        </authorList>
    </citation>
    <scope>NUCLEOTIDE SEQUENCE</scope>
    <source>
        <strain evidence="14">10249 10 AB</strain>
    </source>
</reference>
<feature type="compositionally biased region" description="Low complexity" evidence="12">
    <location>
        <begin position="115"/>
        <end position="124"/>
    </location>
</feature>
<feature type="compositionally biased region" description="Low complexity" evidence="12">
    <location>
        <begin position="308"/>
        <end position="319"/>
    </location>
</feature>
<protein>
    <recommendedName>
        <fullName evidence="4">rhomboid protease</fullName>
        <ecNumber evidence="4">3.4.21.105</ecNumber>
    </recommendedName>
</protein>
<evidence type="ECO:0000256" key="7">
    <source>
        <dbReference type="ARBA" id="ARBA00022801"/>
    </source>
</evidence>
<proteinExistence type="inferred from homology"/>
<comment type="similarity">
    <text evidence="3 11">Belongs to the peptidase S54 family.</text>
</comment>
<feature type="transmembrane region" description="Helical" evidence="11">
    <location>
        <begin position="465"/>
        <end position="487"/>
    </location>
</feature>
<dbReference type="GO" id="GO:0016020">
    <property type="term" value="C:membrane"/>
    <property type="evidence" value="ECO:0007669"/>
    <property type="project" value="UniProtKB-SubCell"/>
</dbReference>
<evidence type="ECO:0000256" key="12">
    <source>
        <dbReference type="SAM" id="MobiDB-lite"/>
    </source>
</evidence>
<keyword evidence="9 11" id="KW-1133">Transmembrane helix</keyword>
<comment type="function">
    <text evidence="11">Serine protease involved in intramembrane proteolysis.</text>
</comment>
<feature type="compositionally biased region" description="Polar residues" evidence="12">
    <location>
        <begin position="84"/>
        <end position="99"/>
    </location>
</feature>
<feature type="transmembrane region" description="Helical" evidence="11">
    <location>
        <begin position="590"/>
        <end position="612"/>
    </location>
</feature>
<evidence type="ECO:0000256" key="9">
    <source>
        <dbReference type="ARBA" id="ARBA00022989"/>
    </source>
</evidence>
<dbReference type="SUPFAM" id="SSF144091">
    <property type="entry name" value="Rhomboid-like"/>
    <property type="match status" value="1"/>
</dbReference>
<evidence type="ECO:0000256" key="6">
    <source>
        <dbReference type="ARBA" id="ARBA00022692"/>
    </source>
</evidence>
<dbReference type="InterPro" id="IPR035952">
    <property type="entry name" value="Rhomboid-like_sf"/>
</dbReference>
<feature type="domain" description="Peptidase S54 rhomboid" evidence="13">
    <location>
        <begin position="520"/>
        <end position="666"/>
    </location>
</feature>
<keyword evidence="7 11" id="KW-0378">Hydrolase</keyword>
<evidence type="ECO:0000256" key="8">
    <source>
        <dbReference type="ARBA" id="ARBA00022825"/>
    </source>
</evidence>
<dbReference type="PANTHER" id="PTHR22936">
    <property type="entry name" value="RHOMBOID-RELATED"/>
    <property type="match status" value="1"/>
</dbReference>
<sequence length="811" mass="89573">MPSRNGNSNGNGNGNINSIPWWQSNGNDEDLKRSDYDEQEQDDDIISTASSLYIEDNNDNDNNNDNNNDNDNEHDDIDSERVTRSTLASTENGYQQRRSSLPDHCNADGSKKHSSATATGTSTAIHKSNAVLRRKSSTKVVAATAAKRDKRVSLSDFTKPSGRTESFSRRKEEASTTVPRASKTRPSSSSTPPNSLERNQSSNKNNTNRSSKINTNNHKTRKIIEWTCNSCTFFNSLERRVSITKSTILTCEMCSAPYVIPATSTSMSTSMSTSTSMHTDNNNNTQVKNDELKPKQHTRRNSPLSQANNGNDDTDIGTNKSRKDNQSRHSYGEYSATTTSTGSSNSNGNGNSNSNGNIMSTNNRTSFSELVQSLGAAEGGSALSNLPPSLERRIQDFRFAQQKRREKHGDLRPWGIYGLYAHLSDIRADLEWAEDAAWRRRKNKPYLSWKDFDSAHDKGLHSRPYFTYGVMVLSTIMMFVILGVNGWKFEPLTINPLIGPSSETLIACGARDTNLIVNEGQWFRLFTPMVLHAGLVHYFVNMLTMYFIGGAVEKAHGAAFTSVLFIVPAVGGNIVSAICLPGFISVGASGGIFGLIGGCMADICLNWNLLFLKTTTDGDSRTRHLCVLLWLAMDIIINCLLGFTPFVDNFTHLGGFVYGFCIGFASIERLASGFFGIRIGDSFWSKLKSALLRYFGLVLSVVAIFATTIVLAQSDGLTSPCPGCRYISCVPFPPKAEEKWWYCDDCDIVTADLFMATDGSGLYQQVNIHCPNGETEEIPIEAEGIYDKEELRRLLPSFCRDYCAEVFANSN</sequence>
<feature type="compositionally biased region" description="Polar residues" evidence="12">
    <location>
        <begin position="155"/>
        <end position="165"/>
    </location>
</feature>
<dbReference type="Pfam" id="PF01694">
    <property type="entry name" value="Rhomboid"/>
    <property type="match status" value="1"/>
</dbReference>
<evidence type="ECO:0000313" key="14">
    <source>
        <dbReference type="EMBL" id="CAE0713896.1"/>
    </source>
</evidence>
<feature type="region of interest" description="Disordered" evidence="12">
    <location>
        <begin position="1"/>
        <end position="216"/>
    </location>
</feature>
<gene>
    <name evidence="14" type="ORF">PAUS00366_LOCUS6648</name>
</gene>
<keyword evidence="6 11" id="KW-0812">Transmembrane</keyword>
<feature type="region of interest" description="Disordered" evidence="12">
    <location>
        <begin position="265"/>
        <end position="362"/>
    </location>
</feature>
<feature type="compositionally biased region" description="Low complexity" evidence="12">
    <location>
        <begin position="1"/>
        <end position="19"/>
    </location>
</feature>
<evidence type="ECO:0000256" key="2">
    <source>
        <dbReference type="ARBA" id="ARBA00004141"/>
    </source>
</evidence>
<evidence type="ECO:0000256" key="10">
    <source>
        <dbReference type="ARBA" id="ARBA00023136"/>
    </source>
</evidence>
<feature type="compositionally biased region" description="Low complexity" evidence="12">
    <location>
        <begin position="179"/>
        <end position="216"/>
    </location>
</feature>
<evidence type="ECO:0000256" key="1">
    <source>
        <dbReference type="ARBA" id="ARBA00000156"/>
    </source>
</evidence>
<keyword evidence="10 11" id="KW-0472">Membrane</keyword>
<accession>A0A7S4AFE6</accession>
<dbReference type="InterPro" id="IPR022764">
    <property type="entry name" value="Peptidase_S54_rhomboid_dom"/>
</dbReference>
<keyword evidence="8 11" id="KW-0720">Serine protease</keyword>
<keyword evidence="5 11" id="KW-0645">Protease</keyword>
<dbReference type="GO" id="GO:0006508">
    <property type="term" value="P:proteolysis"/>
    <property type="evidence" value="ECO:0007669"/>
    <property type="project" value="UniProtKB-KW"/>
</dbReference>
<evidence type="ECO:0000256" key="11">
    <source>
        <dbReference type="RuleBase" id="RU362115"/>
    </source>
</evidence>
<organism evidence="14">
    <name type="scientific">Pseudo-nitzschia australis</name>
    <dbReference type="NCBI Taxonomy" id="44445"/>
    <lineage>
        <taxon>Eukaryota</taxon>
        <taxon>Sar</taxon>
        <taxon>Stramenopiles</taxon>
        <taxon>Ochrophyta</taxon>
        <taxon>Bacillariophyta</taxon>
        <taxon>Bacillariophyceae</taxon>
        <taxon>Bacillariophycidae</taxon>
        <taxon>Bacillariales</taxon>
        <taxon>Bacillariaceae</taxon>
        <taxon>Pseudo-nitzschia</taxon>
    </lineage>
</organism>
<comment type="subcellular location">
    <subcellularLocation>
        <location evidence="2 11">Membrane</location>
        <topology evidence="2 11">Multi-pass membrane protein</topology>
    </subcellularLocation>
</comment>
<dbReference type="Gene3D" id="1.20.1540.10">
    <property type="entry name" value="Rhomboid-like"/>
    <property type="match status" value="1"/>
</dbReference>
<dbReference type="EC" id="3.4.21.105" evidence="4"/>
<dbReference type="PANTHER" id="PTHR22936:SF69">
    <property type="entry name" value="RHOMBOID-LIKE PROTEIN"/>
    <property type="match status" value="1"/>
</dbReference>
<comment type="catalytic activity">
    <reaction evidence="1 11">
        <text>Cleaves type-1 transmembrane domains using a catalytic dyad composed of serine and histidine that are contributed by different transmembrane domains.</text>
        <dbReference type="EC" id="3.4.21.105"/>
    </reaction>
</comment>
<dbReference type="InterPro" id="IPR002610">
    <property type="entry name" value="Peptidase_S54_rhomboid-like"/>
</dbReference>
<feature type="transmembrane region" description="Helical" evidence="11">
    <location>
        <begin position="529"/>
        <end position="548"/>
    </location>
</feature>
<feature type="transmembrane region" description="Helical" evidence="11">
    <location>
        <begin position="624"/>
        <end position="644"/>
    </location>
</feature>
<evidence type="ECO:0000256" key="3">
    <source>
        <dbReference type="ARBA" id="ARBA00009045"/>
    </source>
</evidence>
<feature type="compositionally biased region" description="Low complexity" evidence="12">
    <location>
        <begin position="337"/>
        <end position="362"/>
    </location>
</feature>
<feature type="transmembrane region" description="Helical" evidence="11">
    <location>
        <begin position="560"/>
        <end position="584"/>
    </location>
</feature>
<evidence type="ECO:0000259" key="13">
    <source>
        <dbReference type="Pfam" id="PF01694"/>
    </source>
</evidence>
<feature type="transmembrane region" description="Helical" evidence="11">
    <location>
        <begin position="656"/>
        <end position="679"/>
    </location>
</feature>
<feature type="compositionally biased region" description="Acidic residues" evidence="12">
    <location>
        <begin position="68"/>
        <end position="78"/>
    </location>
</feature>
<dbReference type="EMBL" id="HBIX01008656">
    <property type="protein sequence ID" value="CAE0713896.1"/>
    <property type="molecule type" value="Transcribed_RNA"/>
</dbReference>
<dbReference type="GO" id="GO:0004252">
    <property type="term" value="F:serine-type endopeptidase activity"/>
    <property type="evidence" value="ECO:0007669"/>
    <property type="project" value="InterPro"/>
</dbReference>
<evidence type="ECO:0000256" key="4">
    <source>
        <dbReference type="ARBA" id="ARBA00013039"/>
    </source>
</evidence>
<feature type="compositionally biased region" description="Low complexity" evidence="12">
    <location>
        <begin position="265"/>
        <end position="285"/>
    </location>
</feature>
<name>A0A7S4AFE6_9STRA</name>
<dbReference type="AlphaFoldDB" id="A0A7S4AFE6"/>
<feature type="compositionally biased region" description="Basic and acidic residues" evidence="12">
    <location>
        <begin position="321"/>
        <end position="331"/>
    </location>
</feature>
<evidence type="ECO:0000256" key="5">
    <source>
        <dbReference type="ARBA" id="ARBA00022670"/>
    </source>
</evidence>
<feature type="transmembrane region" description="Helical" evidence="11">
    <location>
        <begin position="691"/>
        <end position="712"/>
    </location>
</feature>